<evidence type="ECO:0000313" key="6">
    <source>
        <dbReference type="EMBL" id="RSH93578.1"/>
    </source>
</evidence>
<feature type="transmembrane region" description="Helical" evidence="5">
    <location>
        <begin position="79"/>
        <end position="100"/>
    </location>
</feature>
<evidence type="ECO:0000313" key="7">
    <source>
        <dbReference type="Proteomes" id="UP000279259"/>
    </source>
</evidence>
<keyword evidence="7" id="KW-1185">Reference proteome</keyword>
<accession>A0A427YR35</accession>
<dbReference type="GO" id="GO:0000324">
    <property type="term" value="C:fungal-type vacuole"/>
    <property type="evidence" value="ECO:0007669"/>
    <property type="project" value="TreeGrafter"/>
</dbReference>
<evidence type="ECO:0000256" key="4">
    <source>
        <dbReference type="ARBA" id="ARBA00023136"/>
    </source>
</evidence>
<sequence length="389" mass="42706">MSSSNSTTCVYFDYTTNQNVTVPCNNLVGSPNLLSGQVEYSNYGYILNHGATYAFIAIYSLICVAHIFLGVFWKLWWTLPTLALGTLVEVIGWAGRVMSINTLYWEINYGGLWMYDFNAFVQQICCLVIAPTFYSAANYVLLGLLLDVTDPLYSSLDTRSIKVIFITSDVLCLLVQAGGGAWAGTSSGPNGGNSGAYMMSGGVILQLVVTIIFIGFFSEWLYRWRKDRPVQRQYKPFPGKKARAQAKASRAAMRQAEDHHHLAAVGSSSGMALDKDLPAIGRAPSYVPTSFSSQPAPESRIQLMAGMITFSTVLIVVRQVSVPSTSVCKPPSLTFNRSIYRSIELLRGWTGPVAVNEPLFLGMDATMMAILSLSYAIIHPGLLFGRRLF</sequence>
<evidence type="ECO:0000256" key="5">
    <source>
        <dbReference type="SAM" id="Phobius"/>
    </source>
</evidence>
<keyword evidence="4 5" id="KW-0472">Membrane</keyword>
<comment type="caution">
    <text evidence="6">The sequence shown here is derived from an EMBL/GenBank/DDBJ whole genome shotgun (WGS) entry which is preliminary data.</text>
</comment>
<dbReference type="Proteomes" id="UP000279259">
    <property type="component" value="Unassembled WGS sequence"/>
</dbReference>
<evidence type="ECO:0000256" key="3">
    <source>
        <dbReference type="ARBA" id="ARBA00022989"/>
    </source>
</evidence>
<reference evidence="6 7" key="1">
    <citation type="submission" date="2018-11" db="EMBL/GenBank/DDBJ databases">
        <title>Genome sequence of Saitozyma podzolica DSM 27192.</title>
        <authorList>
            <person name="Aliyu H."/>
            <person name="Gorte O."/>
            <person name="Ochsenreither K."/>
        </authorList>
    </citation>
    <scope>NUCLEOTIDE SEQUENCE [LARGE SCALE GENOMIC DNA]</scope>
    <source>
        <strain evidence="6 7">DSM 27192</strain>
    </source>
</reference>
<comment type="subcellular location">
    <subcellularLocation>
        <location evidence="1">Membrane</location>
        <topology evidence="1">Multi-pass membrane protein</topology>
    </subcellularLocation>
</comment>
<feature type="transmembrane region" description="Helical" evidence="5">
    <location>
        <begin position="163"/>
        <end position="183"/>
    </location>
</feature>
<evidence type="ECO:0000256" key="1">
    <source>
        <dbReference type="ARBA" id="ARBA00004141"/>
    </source>
</evidence>
<keyword evidence="3 5" id="KW-1133">Transmembrane helix</keyword>
<feature type="transmembrane region" description="Helical" evidence="5">
    <location>
        <begin position="120"/>
        <end position="142"/>
    </location>
</feature>
<dbReference type="OrthoDB" id="3358017at2759"/>
<organism evidence="6 7">
    <name type="scientific">Saitozyma podzolica</name>
    <dbReference type="NCBI Taxonomy" id="1890683"/>
    <lineage>
        <taxon>Eukaryota</taxon>
        <taxon>Fungi</taxon>
        <taxon>Dikarya</taxon>
        <taxon>Basidiomycota</taxon>
        <taxon>Agaricomycotina</taxon>
        <taxon>Tremellomycetes</taxon>
        <taxon>Tremellales</taxon>
        <taxon>Trimorphomycetaceae</taxon>
        <taxon>Saitozyma</taxon>
    </lineage>
</organism>
<feature type="transmembrane region" description="Helical" evidence="5">
    <location>
        <begin position="203"/>
        <end position="222"/>
    </location>
</feature>
<proteinExistence type="predicted"/>
<gene>
    <name evidence="6" type="ORF">EHS25_007936</name>
</gene>
<feature type="transmembrane region" description="Helical" evidence="5">
    <location>
        <begin position="51"/>
        <end position="72"/>
    </location>
</feature>
<protein>
    <submittedName>
        <fullName evidence="6">Uncharacterized protein</fullName>
    </submittedName>
</protein>
<dbReference type="GO" id="GO:0005886">
    <property type="term" value="C:plasma membrane"/>
    <property type="evidence" value="ECO:0007669"/>
    <property type="project" value="TreeGrafter"/>
</dbReference>
<name>A0A427YR35_9TREE</name>
<dbReference type="STRING" id="1890683.A0A427YR35"/>
<dbReference type="PANTHER" id="PTHR31465:SF9">
    <property type="entry name" value="SPHINGOID LONG-CHAIN BASE TRANSPORTER RSB1"/>
    <property type="match status" value="1"/>
</dbReference>
<dbReference type="EMBL" id="RSCD01000004">
    <property type="protein sequence ID" value="RSH93578.1"/>
    <property type="molecule type" value="Genomic_DNA"/>
</dbReference>
<dbReference type="Pfam" id="PF04479">
    <property type="entry name" value="RTA1"/>
    <property type="match status" value="2"/>
</dbReference>
<evidence type="ECO:0000256" key="2">
    <source>
        <dbReference type="ARBA" id="ARBA00022692"/>
    </source>
</evidence>
<keyword evidence="2 5" id="KW-0812">Transmembrane</keyword>
<dbReference type="InterPro" id="IPR007568">
    <property type="entry name" value="RTA1"/>
</dbReference>
<dbReference type="PANTHER" id="PTHR31465">
    <property type="entry name" value="PROTEIN RTA1-RELATED"/>
    <property type="match status" value="1"/>
</dbReference>
<dbReference type="AlphaFoldDB" id="A0A427YR35"/>